<feature type="compositionally biased region" description="Pro residues" evidence="1">
    <location>
        <begin position="100"/>
        <end position="117"/>
    </location>
</feature>
<keyword evidence="2" id="KW-0732">Signal</keyword>
<evidence type="ECO:0000256" key="1">
    <source>
        <dbReference type="SAM" id="MobiDB-lite"/>
    </source>
</evidence>
<dbReference type="EMBL" id="MVGC01000068">
    <property type="protein sequence ID" value="RJE24792.1"/>
    <property type="molecule type" value="Genomic_DNA"/>
</dbReference>
<organism evidence="3 4">
    <name type="scientific">Aspergillus sclerotialis</name>
    <dbReference type="NCBI Taxonomy" id="2070753"/>
    <lineage>
        <taxon>Eukaryota</taxon>
        <taxon>Fungi</taxon>
        <taxon>Dikarya</taxon>
        <taxon>Ascomycota</taxon>
        <taxon>Pezizomycotina</taxon>
        <taxon>Eurotiomycetes</taxon>
        <taxon>Eurotiomycetidae</taxon>
        <taxon>Eurotiales</taxon>
        <taxon>Aspergillaceae</taxon>
        <taxon>Aspergillus</taxon>
        <taxon>Aspergillus subgen. Polypaecilum</taxon>
    </lineage>
</organism>
<comment type="caution">
    <text evidence="3">The sequence shown here is derived from an EMBL/GenBank/DDBJ whole genome shotgun (WGS) entry which is preliminary data.</text>
</comment>
<dbReference type="STRING" id="2070753.A0A3A2ZNP7"/>
<reference evidence="4" key="1">
    <citation type="submission" date="2017-02" db="EMBL/GenBank/DDBJ databases">
        <authorList>
            <person name="Tafer H."/>
            <person name="Lopandic K."/>
        </authorList>
    </citation>
    <scope>NUCLEOTIDE SEQUENCE [LARGE SCALE GENOMIC DNA]</scope>
    <source>
        <strain evidence="4">CBS 366.77</strain>
    </source>
</reference>
<sequence>MIAQYTAVLSLLFTIVSASPGGLAPRAALVGRQNSVCSRIGEVICGNSCMPAGSDCCNAEGVYCPAGEYCSGDGCCPIGEICVGPGGTSTIHGTITETNSPPPVTNTPPPATHPEPPTMESIPPTHQPPTSTPVIPTQSPTSGSAAPSGSSSGSATPTPSSSTPSSSIPVVTANAANPNEVNMGQLAAAAGLAVGILRAL</sequence>
<dbReference type="OrthoDB" id="5152093at2759"/>
<feature type="compositionally biased region" description="Low complexity" evidence="1">
    <location>
        <begin position="139"/>
        <end position="167"/>
    </location>
</feature>
<keyword evidence="4" id="KW-1185">Reference proteome</keyword>
<evidence type="ECO:0000313" key="3">
    <source>
        <dbReference type="EMBL" id="RJE24792.1"/>
    </source>
</evidence>
<gene>
    <name evidence="3" type="ORF">PHISCL_02873</name>
</gene>
<proteinExistence type="predicted"/>
<dbReference type="Proteomes" id="UP000266188">
    <property type="component" value="Unassembled WGS sequence"/>
</dbReference>
<dbReference type="AlphaFoldDB" id="A0A3A2ZNP7"/>
<name>A0A3A2ZNP7_9EURO</name>
<feature type="region of interest" description="Disordered" evidence="1">
    <location>
        <begin position="93"/>
        <end position="170"/>
    </location>
</feature>
<evidence type="ECO:0008006" key="5">
    <source>
        <dbReference type="Google" id="ProtNLM"/>
    </source>
</evidence>
<protein>
    <recommendedName>
        <fullName evidence="5">GPI anchored serine-threonine rich protein</fullName>
    </recommendedName>
</protein>
<accession>A0A3A2ZNP7</accession>
<evidence type="ECO:0000313" key="4">
    <source>
        <dbReference type="Proteomes" id="UP000266188"/>
    </source>
</evidence>
<feature type="chain" id="PRO_5017944627" description="GPI anchored serine-threonine rich protein" evidence="2">
    <location>
        <begin position="19"/>
        <end position="200"/>
    </location>
</feature>
<feature type="signal peptide" evidence="2">
    <location>
        <begin position="1"/>
        <end position="18"/>
    </location>
</feature>
<evidence type="ECO:0000256" key="2">
    <source>
        <dbReference type="SAM" id="SignalP"/>
    </source>
</evidence>